<protein>
    <submittedName>
        <fullName evidence="1">Uncharacterized protein</fullName>
    </submittedName>
</protein>
<name>A0A2K2F7Y9_9CLOT</name>
<dbReference type="KEGG" id="cthd:CDO33_13130"/>
<dbReference type="RefSeq" id="WP_103083151.1">
    <property type="nucleotide sequence ID" value="NZ_CP021850.1"/>
</dbReference>
<organism evidence="1 2">
    <name type="scientific">Clostridium thermosuccinogenes</name>
    <dbReference type="NCBI Taxonomy" id="84032"/>
    <lineage>
        <taxon>Bacteria</taxon>
        <taxon>Bacillati</taxon>
        <taxon>Bacillota</taxon>
        <taxon>Clostridia</taxon>
        <taxon>Eubacteriales</taxon>
        <taxon>Clostridiaceae</taxon>
        <taxon>Clostridium</taxon>
    </lineage>
</organism>
<keyword evidence="2" id="KW-1185">Reference proteome</keyword>
<dbReference type="AlphaFoldDB" id="A0A2K2F7Y9"/>
<accession>A0A2K2F7Y9</accession>
<proteinExistence type="predicted"/>
<evidence type="ECO:0000313" key="1">
    <source>
        <dbReference type="EMBL" id="PNT94890.1"/>
    </source>
</evidence>
<gene>
    <name evidence="1" type="ORF">CDQ84_18140</name>
</gene>
<reference evidence="1 2" key="1">
    <citation type="submission" date="2017-06" db="EMBL/GenBank/DDBJ databases">
        <title>Investigating the central metabolism of Clostridium thermosuccinogenes.</title>
        <authorList>
            <person name="Koendjbiharie J.G."/>
            <person name="van Kranenburg R."/>
        </authorList>
    </citation>
    <scope>NUCLEOTIDE SEQUENCE [LARGE SCALE GENOMIC DNA]</scope>
    <source>
        <strain evidence="1 2">DSM 5806</strain>
    </source>
</reference>
<sequence length="88" mass="10565">MGIIYRLQNSKKWINLLLSDLNYEEKTWVEKELIDINQWLKICKNTGFVDNYCTKICGEFLAPHIDKFPFENEIAQWMAEYVFTSRKP</sequence>
<dbReference type="EMBL" id="NIOJ01000085">
    <property type="protein sequence ID" value="PNT94890.1"/>
    <property type="molecule type" value="Genomic_DNA"/>
</dbReference>
<dbReference type="Proteomes" id="UP000236151">
    <property type="component" value="Unassembled WGS sequence"/>
</dbReference>
<comment type="caution">
    <text evidence="1">The sequence shown here is derived from an EMBL/GenBank/DDBJ whole genome shotgun (WGS) entry which is preliminary data.</text>
</comment>
<evidence type="ECO:0000313" key="2">
    <source>
        <dbReference type="Proteomes" id="UP000236151"/>
    </source>
</evidence>